<dbReference type="OrthoDB" id="2015035at2759"/>
<keyword evidence="1" id="KW-0150">Chloroplast</keyword>
<dbReference type="AlphaFoldDB" id="A0A8T2U0Q5"/>
<protein>
    <recommendedName>
        <fullName evidence="2">Sulfotransferase</fullName>
        <ecNumber evidence="2">2.8.2.-</ecNumber>
    </recommendedName>
</protein>
<keyword evidence="3" id="KW-0472">Membrane</keyword>
<dbReference type="GO" id="GO:0008146">
    <property type="term" value="F:sulfotransferase activity"/>
    <property type="evidence" value="ECO:0007669"/>
    <property type="project" value="InterPro"/>
</dbReference>
<reference evidence="5" key="1">
    <citation type="submission" date="2021-08" db="EMBL/GenBank/DDBJ databases">
        <title>WGS assembly of Ceratopteris richardii.</title>
        <authorList>
            <person name="Marchant D.B."/>
            <person name="Chen G."/>
            <person name="Jenkins J."/>
            <person name="Shu S."/>
            <person name="Leebens-Mack J."/>
            <person name="Grimwood J."/>
            <person name="Schmutz J."/>
            <person name="Soltis P."/>
            <person name="Soltis D."/>
            <person name="Chen Z.-H."/>
        </authorList>
    </citation>
    <scope>NUCLEOTIDE SEQUENCE</scope>
    <source>
        <strain evidence="5">Whitten #5841</strain>
        <tissue evidence="5">Leaf</tissue>
    </source>
</reference>
<dbReference type="Gene3D" id="3.40.50.300">
    <property type="entry name" value="P-loop containing nucleotide triphosphate hydrolases"/>
    <property type="match status" value="1"/>
</dbReference>
<dbReference type="PANTHER" id="PTHR32175">
    <property type="entry name" value="PROTEIN, PUTATIVE, EXPRESSED-RELATED"/>
    <property type="match status" value="1"/>
</dbReference>
<evidence type="ECO:0000313" key="5">
    <source>
        <dbReference type="EMBL" id="KAH7428090.1"/>
    </source>
</evidence>
<dbReference type="EMBL" id="CM035415">
    <property type="protein sequence ID" value="KAH7428090.1"/>
    <property type="molecule type" value="Genomic_DNA"/>
</dbReference>
<evidence type="ECO:0000256" key="2">
    <source>
        <dbReference type="RuleBase" id="RU361155"/>
    </source>
</evidence>
<keyword evidence="6" id="KW-1185">Reference proteome</keyword>
<dbReference type="Pfam" id="PF00685">
    <property type="entry name" value="Sulfotransfer_1"/>
    <property type="match status" value="1"/>
</dbReference>
<sequence>MQREDAIVNELCVDAVFTGSKPFYKETAQRWLYRKPNLIWKLVILVALGIGGMYICISGVDKRVAYYREMISLTANNEIWTKGPCSKVNVAEMFSLHYFRESRLKRDECGCKPTNYFVILSMQRSGSGWFEALLNSHPNISSHGEIFSVERRRKSVTTMIPTLSTVYNLDWVSSASKNHCVTAVGLKWMLNQGVMEYKSEIAAYLKKNSISIIFLFRRNLVRRYISILANSFDQVAKQINGRHFAHVHSEEEAKVLAAYKPVVNLTFLIPYLKRVEEIIVDAQDSFKEIRHMTVYYEDLVSNQKKELRRVQKFLGVKPTQLNSQHVKVHTQPLQEQINNWKELEEFLKGTRYEIFLRGKDYG</sequence>
<keyword evidence="2" id="KW-0808">Transferase</keyword>
<dbReference type="InterPro" id="IPR027417">
    <property type="entry name" value="P-loop_NTPase"/>
</dbReference>
<feature type="transmembrane region" description="Helical" evidence="3">
    <location>
        <begin position="38"/>
        <end position="60"/>
    </location>
</feature>
<keyword evidence="3" id="KW-0812">Transmembrane</keyword>
<dbReference type="SUPFAM" id="SSF52540">
    <property type="entry name" value="P-loop containing nucleoside triphosphate hydrolases"/>
    <property type="match status" value="1"/>
</dbReference>
<evidence type="ECO:0000259" key="4">
    <source>
        <dbReference type="Pfam" id="PF00685"/>
    </source>
</evidence>
<dbReference type="PANTHER" id="PTHR32175:SF26">
    <property type="entry name" value="PROTEIN, PUTATIVE, EXPRESSED-RELATED"/>
    <property type="match status" value="1"/>
</dbReference>
<comment type="similarity">
    <text evidence="2">Belongs to the sulfotransferase 1 family.</text>
</comment>
<evidence type="ECO:0000256" key="1">
    <source>
        <dbReference type="ARBA" id="ARBA00022528"/>
    </source>
</evidence>
<name>A0A8T2U0Q5_CERRI</name>
<dbReference type="EC" id="2.8.2.-" evidence="2"/>
<feature type="domain" description="Sulfotransferase" evidence="4">
    <location>
        <begin position="117"/>
        <end position="324"/>
    </location>
</feature>
<proteinExistence type="inferred from homology"/>
<evidence type="ECO:0000313" key="6">
    <source>
        <dbReference type="Proteomes" id="UP000825935"/>
    </source>
</evidence>
<dbReference type="Proteomes" id="UP000825935">
    <property type="component" value="Chromosome 10"/>
</dbReference>
<gene>
    <name evidence="5" type="ORF">KP509_10G075300</name>
</gene>
<organism evidence="5 6">
    <name type="scientific">Ceratopteris richardii</name>
    <name type="common">Triangle waterfern</name>
    <dbReference type="NCBI Taxonomy" id="49495"/>
    <lineage>
        <taxon>Eukaryota</taxon>
        <taxon>Viridiplantae</taxon>
        <taxon>Streptophyta</taxon>
        <taxon>Embryophyta</taxon>
        <taxon>Tracheophyta</taxon>
        <taxon>Polypodiopsida</taxon>
        <taxon>Polypodiidae</taxon>
        <taxon>Polypodiales</taxon>
        <taxon>Pteridineae</taxon>
        <taxon>Pteridaceae</taxon>
        <taxon>Parkerioideae</taxon>
        <taxon>Ceratopteris</taxon>
    </lineage>
</organism>
<evidence type="ECO:0000256" key="3">
    <source>
        <dbReference type="SAM" id="Phobius"/>
    </source>
</evidence>
<comment type="caution">
    <text evidence="5">The sequence shown here is derived from an EMBL/GenBank/DDBJ whole genome shotgun (WGS) entry which is preliminary data.</text>
</comment>
<dbReference type="InterPro" id="IPR052796">
    <property type="entry name" value="Nod_factor_sulfotransferase"/>
</dbReference>
<keyword evidence="1" id="KW-0934">Plastid</keyword>
<accession>A0A8T2U0Q5</accession>
<keyword evidence="3" id="KW-1133">Transmembrane helix</keyword>
<dbReference type="InterPro" id="IPR000863">
    <property type="entry name" value="Sulfotransferase_dom"/>
</dbReference>
<dbReference type="OMA" id="RNECACT"/>